<feature type="region of interest" description="Disordered" evidence="1">
    <location>
        <begin position="101"/>
        <end position="144"/>
    </location>
</feature>
<evidence type="ECO:0000313" key="2">
    <source>
        <dbReference type="EMBL" id="KAK5617547.1"/>
    </source>
</evidence>
<evidence type="ECO:0000256" key="1">
    <source>
        <dbReference type="SAM" id="MobiDB-lite"/>
    </source>
</evidence>
<name>A0AAV9S853_9TELE</name>
<dbReference type="EMBL" id="JAHHUM010000701">
    <property type="protein sequence ID" value="KAK5617547.1"/>
    <property type="molecule type" value="Genomic_DNA"/>
</dbReference>
<organism evidence="2 3">
    <name type="scientific">Crenichthys baileyi</name>
    <name type="common">White River springfish</name>
    <dbReference type="NCBI Taxonomy" id="28760"/>
    <lineage>
        <taxon>Eukaryota</taxon>
        <taxon>Metazoa</taxon>
        <taxon>Chordata</taxon>
        <taxon>Craniata</taxon>
        <taxon>Vertebrata</taxon>
        <taxon>Euteleostomi</taxon>
        <taxon>Actinopterygii</taxon>
        <taxon>Neopterygii</taxon>
        <taxon>Teleostei</taxon>
        <taxon>Neoteleostei</taxon>
        <taxon>Acanthomorphata</taxon>
        <taxon>Ovalentaria</taxon>
        <taxon>Atherinomorphae</taxon>
        <taxon>Cyprinodontiformes</taxon>
        <taxon>Goodeidae</taxon>
        <taxon>Crenichthys</taxon>
    </lineage>
</organism>
<proteinExistence type="predicted"/>
<gene>
    <name evidence="2" type="ORF">CRENBAI_004154</name>
</gene>
<comment type="caution">
    <text evidence="2">The sequence shown here is derived from an EMBL/GenBank/DDBJ whole genome shotgun (WGS) entry which is preliminary data.</text>
</comment>
<evidence type="ECO:0000313" key="3">
    <source>
        <dbReference type="Proteomes" id="UP001311232"/>
    </source>
</evidence>
<sequence>MATEAGPGESDSVERLQGEKHELPVCERAYLRSGVQVEPVASEKVCMSEQHPPDCEQRLLLSASDQSSSVVLSHILSHKQPPSLCPGLTLSLPISAARSPLSLTECEDPPTCSGAPGWTLRRSRKQTSKGPPKAQEPQENHRRD</sequence>
<reference evidence="2 3" key="1">
    <citation type="submission" date="2021-06" db="EMBL/GenBank/DDBJ databases">
        <authorList>
            <person name="Palmer J.M."/>
        </authorList>
    </citation>
    <scope>NUCLEOTIDE SEQUENCE [LARGE SCALE GENOMIC DNA]</scope>
    <source>
        <strain evidence="2 3">MEX-2019</strain>
        <tissue evidence="2">Muscle</tissue>
    </source>
</reference>
<dbReference type="AlphaFoldDB" id="A0AAV9S853"/>
<dbReference type="Proteomes" id="UP001311232">
    <property type="component" value="Unassembled WGS sequence"/>
</dbReference>
<accession>A0AAV9S853</accession>
<keyword evidence="3" id="KW-1185">Reference proteome</keyword>
<protein>
    <submittedName>
        <fullName evidence="2">Uncharacterized protein</fullName>
    </submittedName>
</protein>